<dbReference type="InterPro" id="IPR008922">
    <property type="entry name" value="Di-copper_centre_dom_sf"/>
</dbReference>
<feature type="signal peptide" evidence="3">
    <location>
        <begin position="1"/>
        <end position="19"/>
    </location>
</feature>
<dbReference type="InterPro" id="IPR050316">
    <property type="entry name" value="Tyrosinase/Hemocyanin"/>
</dbReference>
<keyword evidence="3" id="KW-0732">Signal</keyword>
<accession>A0AAN9UQ80</accession>
<organism evidence="5 6">
    <name type="scientific">Diatrype stigma</name>
    <dbReference type="NCBI Taxonomy" id="117547"/>
    <lineage>
        <taxon>Eukaryota</taxon>
        <taxon>Fungi</taxon>
        <taxon>Dikarya</taxon>
        <taxon>Ascomycota</taxon>
        <taxon>Pezizomycotina</taxon>
        <taxon>Sordariomycetes</taxon>
        <taxon>Xylariomycetidae</taxon>
        <taxon>Xylariales</taxon>
        <taxon>Diatrypaceae</taxon>
        <taxon>Diatrype</taxon>
    </lineage>
</organism>
<evidence type="ECO:0000256" key="3">
    <source>
        <dbReference type="SAM" id="SignalP"/>
    </source>
</evidence>
<evidence type="ECO:0000313" key="6">
    <source>
        <dbReference type="Proteomes" id="UP001320420"/>
    </source>
</evidence>
<dbReference type="AlphaFoldDB" id="A0AAN9UQ80"/>
<name>A0AAN9UQ80_9PEZI</name>
<dbReference type="SUPFAM" id="SSF48056">
    <property type="entry name" value="Di-copper centre-containing domain"/>
    <property type="match status" value="1"/>
</dbReference>
<feature type="domain" description="Tyrosinase copper-binding" evidence="4">
    <location>
        <begin position="109"/>
        <end position="337"/>
    </location>
</feature>
<reference evidence="5 6" key="1">
    <citation type="submission" date="2024-02" db="EMBL/GenBank/DDBJ databases">
        <title>De novo assembly and annotation of 12 fungi associated with fruit tree decline syndrome in Ontario, Canada.</title>
        <authorList>
            <person name="Sulman M."/>
            <person name="Ellouze W."/>
            <person name="Ilyukhin E."/>
        </authorList>
    </citation>
    <scope>NUCLEOTIDE SEQUENCE [LARGE SCALE GENOMIC DNA]</scope>
    <source>
        <strain evidence="5 6">M11/M66-122</strain>
    </source>
</reference>
<dbReference type="GO" id="GO:0016491">
    <property type="term" value="F:oxidoreductase activity"/>
    <property type="evidence" value="ECO:0007669"/>
    <property type="project" value="InterPro"/>
</dbReference>
<dbReference type="InterPro" id="IPR002227">
    <property type="entry name" value="Tyrosinase_Cu-bd"/>
</dbReference>
<keyword evidence="2" id="KW-0186">Copper</keyword>
<evidence type="ECO:0000259" key="4">
    <source>
        <dbReference type="Pfam" id="PF00264"/>
    </source>
</evidence>
<evidence type="ECO:0000256" key="1">
    <source>
        <dbReference type="ARBA" id="ARBA00022723"/>
    </source>
</evidence>
<proteinExistence type="predicted"/>
<dbReference type="GO" id="GO:0046872">
    <property type="term" value="F:metal ion binding"/>
    <property type="evidence" value="ECO:0007669"/>
    <property type="project" value="UniProtKB-KW"/>
</dbReference>
<dbReference type="EMBL" id="JAKJXP020000053">
    <property type="protein sequence ID" value="KAK7751171.1"/>
    <property type="molecule type" value="Genomic_DNA"/>
</dbReference>
<keyword evidence="1" id="KW-0479">Metal-binding</keyword>
<gene>
    <name evidence="5" type="ORF">SLS62_006855</name>
</gene>
<dbReference type="Gene3D" id="1.10.1280.10">
    <property type="entry name" value="Di-copper center containing domain from catechol oxidase"/>
    <property type="match status" value="1"/>
</dbReference>
<evidence type="ECO:0000256" key="2">
    <source>
        <dbReference type="ARBA" id="ARBA00023008"/>
    </source>
</evidence>
<dbReference type="PANTHER" id="PTHR11474">
    <property type="entry name" value="TYROSINASE FAMILY MEMBER"/>
    <property type="match status" value="1"/>
</dbReference>
<evidence type="ECO:0000313" key="5">
    <source>
        <dbReference type="EMBL" id="KAK7751171.1"/>
    </source>
</evidence>
<protein>
    <recommendedName>
        <fullName evidence="4">Tyrosinase copper-binding domain-containing protein</fullName>
    </recommendedName>
</protein>
<dbReference type="PANTHER" id="PTHR11474:SF126">
    <property type="entry name" value="TYROSINASE-LIKE PROTEIN TYR-1-RELATED"/>
    <property type="match status" value="1"/>
</dbReference>
<keyword evidence="6" id="KW-1185">Reference proteome</keyword>
<dbReference type="Proteomes" id="UP001320420">
    <property type="component" value="Unassembled WGS sequence"/>
</dbReference>
<dbReference type="Pfam" id="PF00264">
    <property type="entry name" value="Tyrosinase"/>
    <property type="match status" value="1"/>
</dbReference>
<sequence>MGLFKRILVLALASSAAKGLVVPAAAPPEYPQEDIDSGKALQDMSKLSKEAALKRISENPTEACNPDNVRVRKEWRSIPGEERIEYVKAVNCLMDTPDVYHNISGSKTLFDSFGLLHYYETPYVHNSAWFLLFHRLYIWTFEDKLRSVCGYQGAFPYWEWGLDVGGVEQSPVFDGSPTSMGGNGEKVNKTIGPGFPMPGGTGGGCVQSGPFSNYTVNFGPLTQDDPLAPNPRCLKRDLNTELCRQWTTLKNTTEVILQSPDVELFQANLQGDMRYPESRKWGFSVHGGGHFIIGERFETTPAWPLLTDGDTDMDFLAGDPGGDFYFSIDRMYFVWQNLDWENRQNVAGTITMMNRPPSRNGTLEDVLDLSPVGPAHTLGEMLDTVGGTPFCFIYE</sequence>
<comment type="caution">
    <text evidence="5">The sequence shown here is derived from an EMBL/GenBank/DDBJ whole genome shotgun (WGS) entry which is preliminary data.</text>
</comment>
<feature type="chain" id="PRO_5042867248" description="Tyrosinase copper-binding domain-containing protein" evidence="3">
    <location>
        <begin position="20"/>
        <end position="395"/>
    </location>
</feature>